<reference evidence="4" key="1">
    <citation type="submission" date="2025-08" db="UniProtKB">
        <authorList>
            <consortium name="RefSeq"/>
        </authorList>
    </citation>
    <scope>IDENTIFICATION</scope>
</reference>
<feature type="transmembrane region" description="Helical" evidence="2">
    <location>
        <begin position="52"/>
        <end position="72"/>
    </location>
</feature>
<dbReference type="Proteomes" id="UP001652582">
    <property type="component" value="Chromosome 7"/>
</dbReference>
<keyword evidence="2" id="KW-1133">Transmembrane helix</keyword>
<evidence type="ECO:0000256" key="2">
    <source>
        <dbReference type="SAM" id="Phobius"/>
    </source>
</evidence>
<dbReference type="OrthoDB" id="6927875at2759"/>
<name>A0A6J1NAJ3_BICAN</name>
<sequence length="109" mass="11867">MCDCSAELESKSSRPIPSLQSEASSLSACEWMGWPSRSSASSQGGEGRPKTWMSITVLGLGGTTLTLFALFYKFKDKIKTLIWGSPSDPCNGLGRKTKQVREKNKLCVC</sequence>
<dbReference type="RefSeq" id="XP_023940051.2">
    <property type="nucleotide sequence ID" value="XM_024084283.2"/>
</dbReference>
<keyword evidence="2" id="KW-0472">Membrane</keyword>
<dbReference type="KEGG" id="bany:112047240"/>
<evidence type="ECO:0000256" key="1">
    <source>
        <dbReference type="SAM" id="MobiDB-lite"/>
    </source>
</evidence>
<gene>
    <name evidence="4" type="primary">LOC112047240</name>
</gene>
<protein>
    <submittedName>
        <fullName evidence="4">Uncharacterized protein LOC112047240</fullName>
    </submittedName>
</protein>
<organism evidence="3 4">
    <name type="scientific">Bicyclus anynana</name>
    <name type="common">Squinting bush brown butterfly</name>
    <dbReference type="NCBI Taxonomy" id="110368"/>
    <lineage>
        <taxon>Eukaryota</taxon>
        <taxon>Metazoa</taxon>
        <taxon>Ecdysozoa</taxon>
        <taxon>Arthropoda</taxon>
        <taxon>Hexapoda</taxon>
        <taxon>Insecta</taxon>
        <taxon>Pterygota</taxon>
        <taxon>Neoptera</taxon>
        <taxon>Endopterygota</taxon>
        <taxon>Lepidoptera</taxon>
        <taxon>Glossata</taxon>
        <taxon>Ditrysia</taxon>
        <taxon>Papilionoidea</taxon>
        <taxon>Nymphalidae</taxon>
        <taxon>Satyrinae</taxon>
        <taxon>Satyrini</taxon>
        <taxon>Mycalesina</taxon>
        <taxon>Bicyclus</taxon>
    </lineage>
</organism>
<keyword evidence="3" id="KW-1185">Reference proteome</keyword>
<dbReference type="GeneID" id="112047240"/>
<feature type="region of interest" description="Disordered" evidence="1">
    <location>
        <begin position="1"/>
        <end position="21"/>
    </location>
</feature>
<dbReference type="AlphaFoldDB" id="A0A6J1NAJ3"/>
<keyword evidence="2" id="KW-0812">Transmembrane</keyword>
<accession>A0A6J1NAJ3</accession>
<evidence type="ECO:0000313" key="4">
    <source>
        <dbReference type="RefSeq" id="XP_023940051.2"/>
    </source>
</evidence>
<proteinExistence type="predicted"/>
<evidence type="ECO:0000313" key="3">
    <source>
        <dbReference type="Proteomes" id="UP001652582"/>
    </source>
</evidence>